<dbReference type="AlphaFoldDB" id="A0A942WD27"/>
<comment type="caution">
    <text evidence="2">The sequence shown here is derived from an EMBL/GenBank/DDBJ whole genome shotgun (WGS) entry which is preliminary data.</text>
</comment>
<evidence type="ECO:0000259" key="1">
    <source>
        <dbReference type="Pfam" id="PF00485"/>
    </source>
</evidence>
<sequence>MLKMQTAQGELLIEKGKSIYELVEKQADKEHIYAVIINGKLHDLRYCVQEGGSLRFVYAKSETGRLIYERTLLFLLIAAAHEYRRDLHIIAQHSLSEGVYCDVRCTNTFTPLDVVEIEKKMKAIIARKESIYRKVVSTKEAAAYFEAKGMLYKADMLAQRKSKKSSIYTLCGVDDYFYGIMLPDTSYLKEFSICFYKQGIWLSAQGQFTAQTKLFQVFQEYEAWGRLVGISNVAQLNKRILNGDMNDLVLMSETMVEKKLAQLADQIVHRAAPVRCVLIAGPSSAGKTTFSKRLSIHLQLLGKQPVAISMDDFYVNRTDTPKNADGSYNFEALEAVDLTLFQHSINALLKGEEVVLPRYDFQKGVRTWHTKGIRLKRDDILIIEGIHGLNPKTSEHLPPTAIFKIYINAFTHLNLDDHNRIPTSDYRLIRRIARDYQFRGWSAEETIASWKSVRDGEDTYIYPYQEEADVFFNSSMIYELSILKKLVIPLLEAIPKESAAYLEANRLSKLLEYFADGDEAAIPRHSILAEFIGNSIFDL</sequence>
<dbReference type="InterPro" id="IPR006083">
    <property type="entry name" value="PRK/URK"/>
</dbReference>
<keyword evidence="2" id="KW-0808">Transferase</keyword>
<dbReference type="Gene3D" id="3.30.980.10">
    <property type="entry name" value="Threonyl-trna Synthetase, Chain A, domain 2"/>
    <property type="match status" value="1"/>
</dbReference>
<accession>A0A942WD27</accession>
<dbReference type="Proteomes" id="UP000753219">
    <property type="component" value="Unassembled WGS sequence"/>
</dbReference>
<dbReference type="PANTHER" id="PTHR10285">
    <property type="entry name" value="URIDINE KINASE"/>
    <property type="match status" value="1"/>
</dbReference>
<dbReference type="Pfam" id="PF00485">
    <property type="entry name" value="PRK"/>
    <property type="match status" value="1"/>
</dbReference>
<dbReference type="InterPro" id="IPR027417">
    <property type="entry name" value="P-loop_NTPase"/>
</dbReference>
<evidence type="ECO:0000313" key="3">
    <source>
        <dbReference type="Proteomes" id="UP000753219"/>
    </source>
</evidence>
<dbReference type="SUPFAM" id="SSF52540">
    <property type="entry name" value="P-loop containing nucleoside triphosphate hydrolases"/>
    <property type="match status" value="1"/>
</dbReference>
<name>A0A942WD27_9FIRM</name>
<feature type="domain" description="Phosphoribulokinase/uridine kinase" evidence="1">
    <location>
        <begin position="279"/>
        <end position="474"/>
    </location>
</feature>
<dbReference type="EMBL" id="JAGZMZ010000001">
    <property type="protein sequence ID" value="MBS4883157.1"/>
    <property type="molecule type" value="Genomic_DNA"/>
</dbReference>
<dbReference type="CDD" id="cd02028">
    <property type="entry name" value="UMPK_like"/>
    <property type="match status" value="1"/>
</dbReference>
<dbReference type="InterPro" id="IPR018163">
    <property type="entry name" value="Thr/Ala-tRNA-synth_IIc_edit"/>
</dbReference>
<keyword evidence="2" id="KW-0418">Kinase</keyword>
<dbReference type="Gene3D" id="3.40.50.300">
    <property type="entry name" value="P-loop containing nucleotide triphosphate hydrolases"/>
    <property type="match status" value="1"/>
</dbReference>
<dbReference type="SUPFAM" id="SSF55186">
    <property type="entry name" value="ThrRS/AlaRS common domain"/>
    <property type="match status" value="1"/>
</dbReference>
<reference evidence="2" key="1">
    <citation type="submission" date="2021-02" db="EMBL/GenBank/DDBJ databases">
        <title>Infant gut strain persistence is associated with maternal origin, phylogeny, and functional potential including surface adhesion and iron acquisition.</title>
        <authorList>
            <person name="Lou Y.C."/>
        </authorList>
    </citation>
    <scope>NUCLEOTIDE SEQUENCE</scope>
    <source>
        <strain evidence="2">L3_108_103G1_dasL3_108_103G1_concoct_2</strain>
    </source>
</reference>
<dbReference type="GO" id="GO:0016301">
    <property type="term" value="F:kinase activity"/>
    <property type="evidence" value="ECO:0007669"/>
    <property type="project" value="UniProtKB-KW"/>
</dbReference>
<dbReference type="GO" id="GO:0005524">
    <property type="term" value="F:ATP binding"/>
    <property type="evidence" value="ECO:0007669"/>
    <property type="project" value="InterPro"/>
</dbReference>
<protein>
    <submittedName>
        <fullName evidence="2">Nucleoside kinase</fullName>
    </submittedName>
</protein>
<evidence type="ECO:0000313" key="2">
    <source>
        <dbReference type="EMBL" id="MBS4883157.1"/>
    </source>
</evidence>
<gene>
    <name evidence="2" type="ORF">KHZ85_00085</name>
</gene>
<dbReference type="RefSeq" id="WP_022420673.1">
    <property type="nucleotide sequence ID" value="NZ_CAUFDR010000017.1"/>
</dbReference>
<proteinExistence type="predicted"/>
<organism evidence="2 3">
    <name type="scientific">Amedibacillus dolichus</name>
    <dbReference type="NCBI Taxonomy" id="31971"/>
    <lineage>
        <taxon>Bacteria</taxon>
        <taxon>Bacillati</taxon>
        <taxon>Bacillota</taxon>
        <taxon>Erysipelotrichia</taxon>
        <taxon>Erysipelotrichales</taxon>
        <taxon>Erysipelotrichaceae</taxon>
        <taxon>Amedibacillus</taxon>
    </lineage>
</organism>